<dbReference type="NCBIfam" id="NF041278">
    <property type="entry name" value="CmcJ_NvfI_EfuI"/>
    <property type="match status" value="1"/>
</dbReference>
<evidence type="ECO:0000313" key="2">
    <source>
        <dbReference type="EMBL" id="OAX38477.1"/>
    </source>
</evidence>
<dbReference type="InParanoid" id="A0A1B7N0V1"/>
<dbReference type="PANTHER" id="PTHR34598:SF3">
    <property type="entry name" value="OXIDOREDUCTASE AN1597"/>
    <property type="match status" value="1"/>
</dbReference>
<dbReference type="EMBL" id="KV448293">
    <property type="protein sequence ID" value="OAX38477.1"/>
    <property type="molecule type" value="Genomic_DNA"/>
</dbReference>
<dbReference type="Proteomes" id="UP000092154">
    <property type="component" value="Unassembled WGS sequence"/>
</dbReference>
<dbReference type="AlphaFoldDB" id="A0A1B7N0V1"/>
<dbReference type="GO" id="GO:0016491">
    <property type="term" value="F:oxidoreductase activity"/>
    <property type="evidence" value="ECO:0007669"/>
    <property type="project" value="InterPro"/>
</dbReference>
<evidence type="ECO:0000313" key="3">
    <source>
        <dbReference type="Proteomes" id="UP000092154"/>
    </source>
</evidence>
<keyword evidence="3" id="KW-1185">Reference proteome</keyword>
<organism evidence="2 3">
    <name type="scientific">Rhizopogon vinicolor AM-OR11-026</name>
    <dbReference type="NCBI Taxonomy" id="1314800"/>
    <lineage>
        <taxon>Eukaryota</taxon>
        <taxon>Fungi</taxon>
        <taxon>Dikarya</taxon>
        <taxon>Basidiomycota</taxon>
        <taxon>Agaricomycotina</taxon>
        <taxon>Agaricomycetes</taxon>
        <taxon>Agaricomycetidae</taxon>
        <taxon>Boletales</taxon>
        <taxon>Suillineae</taxon>
        <taxon>Rhizopogonaceae</taxon>
        <taxon>Rhizopogon</taxon>
    </lineage>
</organism>
<evidence type="ECO:0000256" key="1">
    <source>
        <dbReference type="ARBA" id="ARBA00023604"/>
    </source>
</evidence>
<accession>A0A1B7N0V1</accession>
<sequence>MSTVSAELAYFSPPPDGSRPFTSINADAKTGQRANNWVPEVHTVEIENVRGKESNYALDTAGFQYHMRPSKHTTFVDDEEIRGEYYPESIELIKEVTGASKVVLFDHTVRRHRQGVPETDENKRQPVVQVHVDQTPDSATARVHRHLPAAEAEKFVKKRFQIVNLWRPISHPAIDYPLALCDYRTVDVQKDLVPVTLVYPDHEGETYGVKFNPSHRWKYKKEMKQDEVVLIKCYDSAKGVAVFTPHTGFKDPSASREAPPRESIELRALVFYE</sequence>
<gene>
    <name evidence="2" type="ORF">K503DRAFT_741154</name>
</gene>
<reference evidence="2 3" key="1">
    <citation type="submission" date="2016-06" db="EMBL/GenBank/DDBJ databases">
        <title>Comparative genomics of the ectomycorrhizal sister species Rhizopogon vinicolor and Rhizopogon vesiculosus (Basidiomycota: Boletales) reveals a divergence of the mating type B locus.</title>
        <authorList>
            <consortium name="DOE Joint Genome Institute"/>
            <person name="Mujic A.B."/>
            <person name="Kuo A."/>
            <person name="Tritt A."/>
            <person name="Lipzen A."/>
            <person name="Chen C."/>
            <person name="Johnson J."/>
            <person name="Sharma A."/>
            <person name="Barry K."/>
            <person name="Grigoriev I.V."/>
            <person name="Spatafora J.W."/>
        </authorList>
    </citation>
    <scope>NUCLEOTIDE SEQUENCE [LARGE SCALE GENOMIC DNA]</scope>
    <source>
        <strain evidence="2 3">AM-OR11-026</strain>
    </source>
</reference>
<evidence type="ECO:0008006" key="4">
    <source>
        <dbReference type="Google" id="ProtNLM"/>
    </source>
</evidence>
<proteinExistence type="inferred from homology"/>
<dbReference type="InterPro" id="IPR044053">
    <property type="entry name" value="AsaB-like"/>
</dbReference>
<dbReference type="PANTHER" id="PTHR34598">
    <property type="entry name" value="BLL6449 PROTEIN"/>
    <property type="match status" value="1"/>
</dbReference>
<protein>
    <recommendedName>
        <fullName evidence="4">Methyltransferase</fullName>
    </recommendedName>
</protein>
<dbReference type="STRING" id="1314800.A0A1B7N0V1"/>
<name>A0A1B7N0V1_9AGAM</name>
<comment type="similarity">
    <text evidence="1">Belongs to the asaB hydroxylase/desaturase family.</text>
</comment>
<dbReference type="OrthoDB" id="412788at2759"/>